<accession>A0A9Q1H3G8</accession>
<evidence type="ECO:0000256" key="1">
    <source>
        <dbReference type="SAM" id="MobiDB-lite"/>
    </source>
</evidence>
<sequence>MHYYLYSLKIISYLITDDGTFTVTEYEQECWHLCSLPVKEISETCDIRVSLHVLQSYGPHSAPQSDASLGVVHGKRVKRQESEEVTLAMDADESSSTLNTTEENDSTTTAISRTISMEAVTGNEMITQTSIAQEQNSSPTLNSSQSSGNITAATINESFPTVSTTRLTGVTATKTGTVQKSSMSGRTQNTFTNGNQQDTSLVMTQSTITEENQQDTSLNITQNTITNENQQDDLMNVTTDRSKSSKPATKSLSIFDDCSKLSIFVAVGSFILSLVALMVAVSCCCYACFAFRHTGTAEITSKESGGDDIALEGVTVKEGDTEDLEKGTQQEENEHTPPEQTSVTASTSEPTAVKSSETTEASVSQETQEKSSTEAMTDGNVVAENHVVDETTQPEIKDSPKEADKETINAKDTTATEEPKTKDPESPETTATEEPKTKDPESPEML</sequence>
<feature type="compositionally biased region" description="Polar residues" evidence="1">
    <location>
        <begin position="94"/>
        <end position="110"/>
    </location>
</feature>
<dbReference type="Proteomes" id="UP001152320">
    <property type="component" value="Chromosome 12"/>
</dbReference>
<keyword evidence="4" id="KW-1185">Reference proteome</keyword>
<feature type="region of interest" description="Disordered" evidence="1">
    <location>
        <begin position="88"/>
        <end position="110"/>
    </location>
</feature>
<feature type="compositionally biased region" description="Basic and acidic residues" evidence="1">
    <location>
        <begin position="315"/>
        <end position="337"/>
    </location>
</feature>
<keyword evidence="2" id="KW-0812">Transmembrane</keyword>
<feature type="compositionally biased region" description="Basic and acidic residues" evidence="1">
    <location>
        <begin position="395"/>
        <end position="409"/>
    </location>
</feature>
<feature type="compositionally biased region" description="Basic and acidic residues" evidence="1">
    <location>
        <begin position="433"/>
        <end position="446"/>
    </location>
</feature>
<evidence type="ECO:0000256" key="2">
    <source>
        <dbReference type="SAM" id="Phobius"/>
    </source>
</evidence>
<feature type="transmembrane region" description="Helical" evidence="2">
    <location>
        <begin position="261"/>
        <end position="289"/>
    </location>
</feature>
<gene>
    <name evidence="3" type="ORF">HOLleu_24766</name>
</gene>
<dbReference type="EMBL" id="JAIZAY010000012">
    <property type="protein sequence ID" value="KAJ8031543.1"/>
    <property type="molecule type" value="Genomic_DNA"/>
</dbReference>
<evidence type="ECO:0000313" key="3">
    <source>
        <dbReference type="EMBL" id="KAJ8031543.1"/>
    </source>
</evidence>
<proteinExistence type="predicted"/>
<feature type="region of interest" description="Disordered" evidence="1">
    <location>
        <begin position="315"/>
        <end position="446"/>
    </location>
</feature>
<keyword evidence="2" id="KW-1133">Transmembrane helix</keyword>
<dbReference type="AlphaFoldDB" id="A0A9Q1H3G8"/>
<keyword evidence="2" id="KW-0472">Membrane</keyword>
<organism evidence="3 4">
    <name type="scientific">Holothuria leucospilota</name>
    <name type="common">Black long sea cucumber</name>
    <name type="synonym">Mertensiothuria leucospilota</name>
    <dbReference type="NCBI Taxonomy" id="206669"/>
    <lineage>
        <taxon>Eukaryota</taxon>
        <taxon>Metazoa</taxon>
        <taxon>Echinodermata</taxon>
        <taxon>Eleutherozoa</taxon>
        <taxon>Echinozoa</taxon>
        <taxon>Holothuroidea</taxon>
        <taxon>Aspidochirotacea</taxon>
        <taxon>Aspidochirotida</taxon>
        <taxon>Holothuriidae</taxon>
        <taxon>Holothuria</taxon>
    </lineage>
</organism>
<reference evidence="3" key="1">
    <citation type="submission" date="2021-10" db="EMBL/GenBank/DDBJ databases">
        <title>Tropical sea cucumber genome reveals ecological adaptation and Cuvierian tubules defense mechanism.</title>
        <authorList>
            <person name="Chen T."/>
        </authorList>
    </citation>
    <scope>NUCLEOTIDE SEQUENCE</scope>
    <source>
        <strain evidence="3">Nanhai2018</strain>
        <tissue evidence="3">Muscle</tissue>
    </source>
</reference>
<comment type="caution">
    <text evidence="3">The sequence shown here is derived from an EMBL/GenBank/DDBJ whole genome shotgun (WGS) entry which is preliminary data.</text>
</comment>
<name>A0A9Q1H3G8_HOLLE</name>
<feature type="compositionally biased region" description="Polar residues" evidence="1">
    <location>
        <begin position="338"/>
        <end position="366"/>
    </location>
</feature>
<evidence type="ECO:0000313" key="4">
    <source>
        <dbReference type="Proteomes" id="UP001152320"/>
    </source>
</evidence>
<protein>
    <submittedName>
        <fullName evidence="3">Uncharacterized protein</fullName>
    </submittedName>
</protein>